<dbReference type="InterPro" id="IPR001932">
    <property type="entry name" value="PPM-type_phosphatase-like_dom"/>
</dbReference>
<dbReference type="SMART" id="SM00332">
    <property type="entry name" value="PP2Cc"/>
    <property type="match status" value="1"/>
</dbReference>
<dbReference type="PROSITE" id="PS51746">
    <property type="entry name" value="PPM_2"/>
    <property type="match status" value="1"/>
</dbReference>
<dbReference type="InParanoid" id="A0A330LAA9"/>
<evidence type="ECO:0000313" key="3">
    <source>
        <dbReference type="Proteomes" id="UP000248168"/>
    </source>
</evidence>
<dbReference type="RefSeq" id="WP_181416964.1">
    <property type="nucleotide sequence ID" value="NZ_OUNR01000022.1"/>
</dbReference>
<proteinExistence type="predicted"/>
<dbReference type="CDD" id="cd00143">
    <property type="entry name" value="PP2Cc"/>
    <property type="match status" value="1"/>
</dbReference>
<dbReference type="SMART" id="SM00331">
    <property type="entry name" value="PP2C_SIG"/>
    <property type="match status" value="1"/>
</dbReference>
<dbReference type="AlphaFoldDB" id="A0A330LAA9"/>
<dbReference type="SUPFAM" id="SSF81606">
    <property type="entry name" value="PP2C-like"/>
    <property type="match status" value="1"/>
</dbReference>
<feature type="domain" description="PPM-type phosphatase" evidence="1">
    <location>
        <begin position="6"/>
        <end position="248"/>
    </location>
</feature>
<keyword evidence="3" id="KW-1185">Reference proteome</keyword>
<dbReference type="Gene3D" id="3.60.40.10">
    <property type="entry name" value="PPM-type phosphatase domain"/>
    <property type="match status" value="1"/>
</dbReference>
<dbReference type="InterPro" id="IPR015655">
    <property type="entry name" value="PP2C"/>
</dbReference>
<dbReference type="Proteomes" id="UP000248168">
    <property type="component" value="Unassembled WGS sequence"/>
</dbReference>
<evidence type="ECO:0000313" key="2">
    <source>
        <dbReference type="EMBL" id="SPP66775.1"/>
    </source>
</evidence>
<name>A0A330LAA9_9BACT</name>
<sequence length="249" mass="26594">MSAWVGVGRSDIGLVRAMNQDAFVTVDHLGFWAVADGMGGHAGGEVAAQSAIATAAARAALFADPLRNGRCTPQDFLQDVMMQAHDAVLTRARSDTRLARMGTTLVTLLMTAGATPIAHLAHVGDSRGYLFRDGRLTQSTRDHTLIETYLARGIITPAMAKTHPDRHVLTRAIGISRSAKPDLLDLPLQLSDILLLCSDGLTKMLDDSAIADIMKDAQGDPVLVCDRLIEHSLARGGEDNVTVVAIAHR</sequence>
<evidence type="ECO:0000259" key="1">
    <source>
        <dbReference type="PROSITE" id="PS51746"/>
    </source>
</evidence>
<dbReference type="GO" id="GO:0004722">
    <property type="term" value="F:protein serine/threonine phosphatase activity"/>
    <property type="evidence" value="ECO:0007669"/>
    <property type="project" value="InterPro"/>
</dbReference>
<gene>
    <name evidence="2" type="ORF">NITLEN_90030</name>
</gene>
<organism evidence="2 3">
    <name type="scientific">Nitrospira lenta</name>
    <dbReference type="NCBI Taxonomy" id="1436998"/>
    <lineage>
        <taxon>Bacteria</taxon>
        <taxon>Pseudomonadati</taxon>
        <taxon>Nitrospirota</taxon>
        <taxon>Nitrospiria</taxon>
        <taxon>Nitrospirales</taxon>
        <taxon>Nitrospiraceae</taxon>
        <taxon>Nitrospira</taxon>
    </lineage>
</organism>
<accession>A0A330LAA9</accession>
<protein>
    <recommendedName>
        <fullName evidence="1">PPM-type phosphatase domain-containing protein</fullName>
    </recommendedName>
</protein>
<dbReference type="InterPro" id="IPR036457">
    <property type="entry name" value="PPM-type-like_dom_sf"/>
</dbReference>
<dbReference type="EMBL" id="OUNR01000022">
    <property type="protein sequence ID" value="SPP66775.1"/>
    <property type="molecule type" value="Genomic_DNA"/>
</dbReference>
<reference evidence="3" key="1">
    <citation type="submission" date="2018-04" db="EMBL/GenBank/DDBJ databases">
        <authorList>
            <person name="Lucker S."/>
            <person name="Sakoula D."/>
        </authorList>
    </citation>
    <scope>NUCLEOTIDE SEQUENCE [LARGE SCALE GENOMIC DNA]</scope>
</reference>
<dbReference type="PANTHER" id="PTHR13832:SF827">
    <property type="entry name" value="PROTEIN PHOSPHATASE 1L"/>
    <property type="match status" value="1"/>
</dbReference>
<dbReference type="PANTHER" id="PTHR13832">
    <property type="entry name" value="PROTEIN PHOSPHATASE 2C"/>
    <property type="match status" value="1"/>
</dbReference>
<dbReference type="Pfam" id="PF13672">
    <property type="entry name" value="PP2C_2"/>
    <property type="match status" value="1"/>
</dbReference>